<evidence type="ECO:0000256" key="1">
    <source>
        <dbReference type="SAM" id="MobiDB-lite"/>
    </source>
</evidence>
<sequence>MKWQSPKQEEEIQKIVDKWSNVCTYKKEADSGLLNSFISSKNLTSVSELESFTGHIKTLNSITDDANETAIQLKDLTSQVSKTYSTVSLCITRLYQVTLTLAKLNSAYAIPFTLIQENLAHRMAELGVKSKEEDGKQDHDEEHQIKKLVDSAIEAIFDPLETRLHSHHKLIVATCFAFAKLDMDTLNEDIVMAFLVPLDKGEDIWQKYAKVETECLSKTASVEVEEEREEIEGENEEENEEETEDMLTYATDMDSDDEEEDEIPSEWIPKQCDVK</sequence>
<protein>
    <submittedName>
        <fullName evidence="2">Uncharacterized protein</fullName>
    </submittedName>
</protein>
<feature type="compositionally biased region" description="Acidic residues" evidence="1">
    <location>
        <begin position="253"/>
        <end position="264"/>
    </location>
</feature>
<dbReference type="EMBL" id="JAXCGZ010005456">
    <property type="protein sequence ID" value="KAK7081311.1"/>
    <property type="molecule type" value="Genomic_DNA"/>
</dbReference>
<dbReference type="Proteomes" id="UP001381693">
    <property type="component" value="Unassembled WGS sequence"/>
</dbReference>
<evidence type="ECO:0000313" key="3">
    <source>
        <dbReference type="Proteomes" id="UP001381693"/>
    </source>
</evidence>
<dbReference type="AlphaFoldDB" id="A0AAN8XEE2"/>
<name>A0AAN8XEE2_HALRR</name>
<evidence type="ECO:0000313" key="2">
    <source>
        <dbReference type="EMBL" id="KAK7081311.1"/>
    </source>
</evidence>
<proteinExistence type="predicted"/>
<reference evidence="2 3" key="1">
    <citation type="submission" date="2023-11" db="EMBL/GenBank/DDBJ databases">
        <title>Halocaridina rubra genome assembly.</title>
        <authorList>
            <person name="Smith C."/>
        </authorList>
    </citation>
    <scope>NUCLEOTIDE SEQUENCE [LARGE SCALE GENOMIC DNA]</scope>
    <source>
        <strain evidence="2">EP-1</strain>
        <tissue evidence="2">Whole</tissue>
    </source>
</reference>
<feature type="region of interest" description="Disordered" evidence="1">
    <location>
        <begin position="222"/>
        <end position="275"/>
    </location>
</feature>
<organism evidence="2 3">
    <name type="scientific">Halocaridina rubra</name>
    <name type="common">Hawaiian red shrimp</name>
    <dbReference type="NCBI Taxonomy" id="373956"/>
    <lineage>
        <taxon>Eukaryota</taxon>
        <taxon>Metazoa</taxon>
        <taxon>Ecdysozoa</taxon>
        <taxon>Arthropoda</taxon>
        <taxon>Crustacea</taxon>
        <taxon>Multicrustacea</taxon>
        <taxon>Malacostraca</taxon>
        <taxon>Eumalacostraca</taxon>
        <taxon>Eucarida</taxon>
        <taxon>Decapoda</taxon>
        <taxon>Pleocyemata</taxon>
        <taxon>Caridea</taxon>
        <taxon>Atyoidea</taxon>
        <taxon>Atyidae</taxon>
        <taxon>Halocaridina</taxon>
    </lineage>
</organism>
<keyword evidence="3" id="KW-1185">Reference proteome</keyword>
<comment type="caution">
    <text evidence="2">The sequence shown here is derived from an EMBL/GenBank/DDBJ whole genome shotgun (WGS) entry which is preliminary data.</text>
</comment>
<feature type="compositionally biased region" description="Acidic residues" evidence="1">
    <location>
        <begin position="223"/>
        <end position="245"/>
    </location>
</feature>
<accession>A0AAN8XEE2</accession>
<gene>
    <name evidence="2" type="ORF">SK128_015816</name>
</gene>
<feature type="non-terminal residue" evidence="2">
    <location>
        <position position="275"/>
    </location>
</feature>